<dbReference type="Proteomes" id="UP000784128">
    <property type="component" value="Unassembled WGS sequence"/>
</dbReference>
<dbReference type="InterPro" id="IPR003607">
    <property type="entry name" value="HD/PDEase_dom"/>
</dbReference>
<dbReference type="PANTHER" id="PTHR43155:SF2">
    <property type="entry name" value="CYCLIC DI-GMP PHOSPHODIESTERASE PA4108"/>
    <property type="match status" value="1"/>
</dbReference>
<protein>
    <submittedName>
        <fullName evidence="2">HD domain-containing protein</fullName>
    </submittedName>
</protein>
<gene>
    <name evidence="2" type="ORF">KJB30_15005</name>
</gene>
<dbReference type="RefSeq" id="WP_214300779.1">
    <property type="nucleotide sequence ID" value="NZ_JAHDYS010000016.1"/>
</dbReference>
<dbReference type="Pfam" id="PF13487">
    <property type="entry name" value="HD_5"/>
    <property type="match status" value="1"/>
</dbReference>
<dbReference type="Gene3D" id="1.10.3210.10">
    <property type="entry name" value="Hypothetical protein af1432"/>
    <property type="match status" value="1"/>
</dbReference>
<reference evidence="2 3" key="1">
    <citation type="submission" date="2021-05" db="EMBL/GenBank/DDBJ databases">
        <title>The draft genome of Geobacter chapellei DSM 13688.</title>
        <authorList>
            <person name="Xu Z."/>
            <person name="Masuda Y."/>
            <person name="Itoh H."/>
            <person name="Senoo K."/>
        </authorList>
    </citation>
    <scope>NUCLEOTIDE SEQUENCE [LARGE SCALE GENOMIC DNA]</scope>
    <source>
        <strain evidence="2 3">DSM 13688</strain>
    </source>
</reference>
<keyword evidence="3" id="KW-1185">Reference proteome</keyword>
<dbReference type="EMBL" id="JAHDYS010000016">
    <property type="protein sequence ID" value="MBT1073100.1"/>
    <property type="molecule type" value="Genomic_DNA"/>
</dbReference>
<evidence type="ECO:0000313" key="3">
    <source>
        <dbReference type="Proteomes" id="UP000784128"/>
    </source>
</evidence>
<name>A0ABS5UBP1_9BACT</name>
<dbReference type="PROSITE" id="PS51832">
    <property type="entry name" value="HD_GYP"/>
    <property type="match status" value="1"/>
</dbReference>
<dbReference type="InterPro" id="IPR037522">
    <property type="entry name" value="HD_GYP_dom"/>
</dbReference>
<dbReference type="CDD" id="cd00077">
    <property type="entry name" value="HDc"/>
    <property type="match status" value="1"/>
</dbReference>
<evidence type="ECO:0000313" key="2">
    <source>
        <dbReference type="EMBL" id="MBT1073100.1"/>
    </source>
</evidence>
<sequence length="382" mass="42877">MSTTGQMHITGFIRHLLAATANASLYGMAHPQVRRLTSDAFESLLKALEDRQAFSLLVIDNELVVEGVPQEQSLFMGRFVQILTTRGIGHVKISAGISRQEVEGFIAGLARQGDSSHGMVSSEHLRLGRVKMRQEEEGAADPFNPRIKIPEMPAHERAHFMDIYETVKKRRKLHMTGISEIVSGFVDVFRQEGKPLMVMAALRETDEYTFTHSTNVCILNMAQAMAMGIEGQMLNDIGIAAMLHDIGKLFVPEEILVKKGSLTLDEIEIMRKHPTKGARYLMDAPGVPRLAISTAFEHHMKFNFNGYPKVPAGWQQNLCSQMTNISDVFDALRTRRPYHEPMELPEIANIMLNIIGTDLHPVLTRNFLKIISRLMEDLKTSS</sequence>
<organism evidence="2 3">
    <name type="scientific">Pelotalea chapellei</name>
    <dbReference type="NCBI Taxonomy" id="44671"/>
    <lineage>
        <taxon>Bacteria</taxon>
        <taxon>Pseudomonadati</taxon>
        <taxon>Thermodesulfobacteriota</taxon>
        <taxon>Desulfuromonadia</taxon>
        <taxon>Geobacterales</taxon>
        <taxon>Geobacteraceae</taxon>
        <taxon>Pelotalea</taxon>
    </lineage>
</organism>
<evidence type="ECO:0000259" key="1">
    <source>
        <dbReference type="PROSITE" id="PS51832"/>
    </source>
</evidence>
<proteinExistence type="predicted"/>
<dbReference type="PANTHER" id="PTHR43155">
    <property type="entry name" value="CYCLIC DI-GMP PHOSPHODIESTERASE PA4108-RELATED"/>
    <property type="match status" value="1"/>
</dbReference>
<comment type="caution">
    <text evidence="2">The sequence shown here is derived from an EMBL/GenBank/DDBJ whole genome shotgun (WGS) entry which is preliminary data.</text>
</comment>
<feature type="domain" description="HD-GYP" evidence="1">
    <location>
        <begin position="187"/>
        <end position="382"/>
    </location>
</feature>
<dbReference type="SUPFAM" id="SSF109604">
    <property type="entry name" value="HD-domain/PDEase-like"/>
    <property type="match status" value="1"/>
</dbReference>
<accession>A0ABS5UBP1</accession>